<evidence type="ECO:0000256" key="2">
    <source>
        <dbReference type="ARBA" id="ARBA00023002"/>
    </source>
</evidence>
<evidence type="ECO:0000256" key="3">
    <source>
        <dbReference type="RuleBase" id="RU000363"/>
    </source>
</evidence>
<comment type="similarity">
    <text evidence="1 3">Belongs to the short-chain dehydrogenases/reductases (SDR) family.</text>
</comment>
<gene>
    <name evidence="4" type="ORF">PPERSA_09154</name>
</gene>
<dbReference type="OrthoDB" id="1274115at2759"/>
<dbReference type="OMA" id="SVEGQVC"/>
<dbReference type="InterPro" id="IPR036291">
    <property type="entry name" value="NAD(P)-bd_dom_sf"/>
</dbReference>
<dbReference type="InParanoid" id="A0A0V0QXJ8"/>
<dbReference type="SUPFAM" id="SSF51735">
    <property type="entry name" value="NAD(P)-binding Rossmann-fold domains"/>
    <property type="match status" value="1"/>
</dbReference>
<dbReference type="EMBL" id="LDAU01000092">
    <property type="protein sequence ID" value="KRX06752.1"/>
    <property type="molecule type" value="Genomic_DNA"/>
</dbReference>
<keyword evidence="2" id="KW-0560">Oxidoreductase</keyword>
<protein>
    <recommendedName>
        <fullName evidence="6">NAD(P)-binding domain</fullName>
    </recommendedName>
</protein>
<dbReference type="GO" id="GO:0016616">
    <property type="term" value="F:oxidoreductase activity, acting on the CH-OH group of donors, NAD or NADP as acceptor"/>
    <property type="evidence" value="ECO:0007669"/>
    <property type="project" value="TreeGrafter"/>
</dbReference>
<dbReference type="PRINTS" id="PR00080">
    <property type="entry name" value="SDRFAMILY"/>
</dbReference>
<dbReference type="PANTHER" id="PTHR24322">
    <property type="entry name" value="PKSB"/>
    <property type="match status" value="1"/>
</dbReference>
<dbReference type="InterPro" id="IPR002347">
    <property type="entry name" value="SDR_fam"/>
</dbReference>
<evidence type="ECO:0000313" key="4">
    <source>
        <dbReference type="EMBL" id="KRX06752.1"/>
    </source>
</evidence>
<keyword evidence="5" id="KW-1185">Reference proteome</keyword>
<reference evidence="4 5" key="1">
    <citation type="journal article" date="2015" name="Sci. Rep.">
        <title>Genome of the facultative scuticociliatosis pathogen Pseudocohnilembus persalinus provides insight into its virulence through horizontal gene transfer.</title>
        <authorList>
            <person name="Xiong J."/>
            <person name="Wang G."/>
            <person name="Cheng J."/>
            <person name="Tian M."/>
            <person name="Pan X."/>
            <person name="Warren A."/>
            <person name="Jiang C."/>
            <person name="Yuan D."/>
            <person name="Miao W."/>
        </authorList>
    </citation>
    <scope>NUCLEOTIDE SEQUENCE [LARGE SCALE GENOMIC DNA]</scope>
    <source>
        <strain evidence="4">36N120E</strain>
    </source>
</reference>
<name>A0A0V0QXJ8_PSEPJ</name>
<evidence type="ECO:0000256" key="1">
    <source>
        <dbReference type="ARBA" id="ARBA00006484"/>
    </source>
</evidence>
<dbReference type="Proteomes" id="UP000054937">
    <property type="component" value="Unassembled WGS sequence"/>
</dbReference>
<accession>A0A0V0QXJ8</accession>
<dbReference type="Gene3D" id="3.40.50.720">
    <property type="entry name" value="NAD(P)-binding Rossmann-like Domain"/>
    <property type="match status" value="1"/>
</dbReference>
<dbReference type="PANTHER" id="PTHR24322:SF736">
    <property type="entry name" value="RETINOL DEHYDROGENASE 10"/>
    <property type="match status" value="1"/>
</dbReference>
<comment type="caution">
    <text evidence="4">The sequence shown here is derived from an EMBL/GenBank/DDBJ whole genome shotgun (WGS) entry which is preliminary data.</text>
</comment>
<dbReference type="Pfam" id="PF00106">
    <property type="entry name" value="adh_short"/>
    <property type="match status" value="1"/>
</dbReference>
<dbReference type="AlphaFoldDB" id="A0A0V0QXJ8"/>
<evidence type="ECO:0000313" key="5">
    <source>
        <dbReference type="Proteomes" id="UP000054937"/>
    </source>
</evidence>
<evidence type="ECO:0008006" key="6">
    <source>
        <dbReference type="Google" id="ProtNLM"/>
    </source>
</evidence>
<sequence length="260" mass="29235">MGIGGELSSQLAKLKCKISILDINEELGKNKKDEILSQGYKNVESYVCDVSNYDQVKQVMKQAQANFGPVDILINNAGISQQSARIIKSAATQYTKVLSVNLHSCFHTLEFVIKNMVKNNKGHIVNMSSASGYLPFMTMSDYSASKGGIINFHESLKLELDAEGADKVQTTLICPFFIKTELTKAVDENLKMDLKKSVKRMINGILQNEGYVMIPFSLNFMILAKNILPYYFFSSSITYNGIKKLEKMEKDRDEAFKKTY</sequence>
<proteinExistence type="inferred from homology"/>
<dbReference type="PRINTS" id="PR00081">
    <property type="entry name" value="GDHRDH"/>
</dbReference>
<organism evidence="4 5">
    <name type="scientific">Pseudocohnilembus persalinus</name>
    <name type="common">Ciliate</name>
    <dbReference type="NCBI Taxonomy" id="266149"/>
    <lineage>
        <taxon>Eukaryota</taxon>
        <taxon>Sar</taxon>
        <taxon>Alveolata</taxon>
        <taxon>Ciliophora</taxon>
        <taxon>Intramacronucleata</taxon>
        <taxon>Oligohymenophorea</taxon>
        <taxon>Scuticociliatia</taxon>
        <taxon>Philasterida</taxon>
        <taxon>Pseudocohnilembidae</taxon>
        <taxon>Pseudocohnilembus</taxon>
    </lineage>
</organism>